<dbReference type="Pfam" id="PF04773">
    <property type="entry name" value="FecR"/>
    <property type="match status" value="1"/>
</dbReference>
<dbReference type="PANTHER" id="PTHR30273">
    <property type="entry name" value="PERIPLASMIC SIGNAL SENSOR AND SIGMA FACTOR ACTIVATOR FECR-RELATED"/>
    <property type="match status" value="1"/>
</dbReference>
<dbReference type="AlphaFoldDB" id="A0A9D1V1E7"/>
<proteinExistence type="predicted"/>
<protein>
    <submittedName>
        <fullName evidence="4">FecR domain-containing protein</fullName>
    </submittedName>
</protein>
<dbReference type="GO" id="GO:0016989">
    <property type="term" value="F:sigma factor antagonist activity"/>
    <property type="evidence" value="ECO:0007669"/>
    <property type="project" value="TreeGrafter"/>
</dbReference>
<keyword evidence="1" id="KW-0472">Membrane</keyword>
<sequence>MLNQEDIDALLLRYLLRECEEGEKQVVERWLAESSKNRKQFEDLQRFHELVKRSIQERAVQSDYADFRKRLVQWQGRRRRLRILTGVAAGIALVICLGYAFFFIGGQSNSHSDQLATNRLLPGKAHAILHLSDGRAVNLNTEARHIEEQNGAQLLADGHGRLDYQATDKTEGKKVYNRLEVPRGGEFQLALADGTKVWLNAESELRYPATFTGKERRVALKGEAYFQVATDSTMPFIVQVGEMETRVYGTEFNISTQEKGRIETVLVSGRIGIRYNSKETMLAPSQKAAINLGDKKVSIEQVNILPYIAWKDGIFMFQNESLEDIMEQLGRWYDIDVFFSNEGLKSIRLSGMLERDKDARELFRHFEKISSARFSVQGRTVVVNEKK</sequence>
<evidence type="ECO:0000259" key="3">
    <source>
        <dbReference type="Pfam" id="PF16344"/>
    </source>
</evidence>
<reference evidence="4" key="2">
    <citation type="submission" date="2021-04" db="EMBL/GenBank/DDBJ databases">
        <authorList>
            <person name="Gilroy R."/>
        </authorList>
    </citation>
    <scope>NUCLEOTIDE SEQUENCE</scope>
    <source>
        <strain evidence="4">23274</strain>
    </source>
</reference>
<keyword evidence="1" id="KW-0812">Transmembrane</keyword>
<comment type="caution">
    <text evidence="4">The sequence shown here is derived from an EMBL/GenBank/DDBJ whole genome shotgun (WGS) entry which is preliminary data.</text>
</comment>
<evidence type="ECO:0000313" key="4">
    <source>
        <dbReference type="EMBL" id="HIX04321.1"/>
    </source>
</evidence>
<accession>A0A9D1V1E7</accession>
<evidence type="ECO:0000259" key="2">
    <source>
        <dbReference type="Pfam" id="PF04773"/>
    </source>
</evidence>
<dbReference type="InterPro" id="IPR012373">
    <property type="entry name" value="Ferrdict_sens_TM"/>
</dbReference>
<reference evidence="4" key="1">
    <citation type="journal article" date="2021" name="PeerJ">
        <title>Extensive microbial diversity within the chicken gut microbiome revealed by metagenomics and culture.</title>
        <authorList>
            <person name="Gilroy R."/>
            <person name="Ravi A."/>
            <person name="Getino M."/>
            <person name="Pursley I."/>
            <person name="Horton D.L."/>
            <person name="Alikhan N.F."/>
            <person name="Baker D."/>
            <person name="Gharbi K."/>
            <person name="Hall N."/>
            <person name="Watson M."/>
            <person name="Adriaenssens E.M."/>
            <person name="Foster-Nyarko E."/>
            <person name="Jarju S."/>
            <person name="Secka A."/>
            <person name="Antonio M."/>
            <person name="Oren A."/>
            <person name="Chaudhuri R.R."/>
            <person name="La Ragione R."/>
            <person name="Hildebrand F."/>
            <person name="Pallen M.J."/>
        </authorList>
    </citation>
    <scope>NUCLEOTIDE SEQUENCE</scope>
    <source>
        <strain evidence="4">23274</strain>
    </source>
</reference>
<feature type="domain" description="FecR protein" evidence="2">
    <location>
        <begin position="178"/>
        <end position="271"/>
    </location>
</feature>
<feature type="transmembrane region" description="Helical" evidence="1">
    <location>
        <begin position="83"/>
        <end position="104"/>
    </location>
</feature>
<dbReference type="PANTHER" id="PTHR30273:SF2">
    <property type="entry name" value="PROTEIN FECR"/>
    <property type="match status" value="1"/>
</dbReference>
<dbReference type="Pfam" id="PF16344">
    <property type="entry name" value="FecR_C"/>
    <property type="match status" value="1"/>
</dbReference>
<keyword evidence="1" id="KW-1133">Transmembrane helix</keyword>
<dbReference type="EMBL" id="DXFT01000185">
    <property type="protein sequence ID" value="HIX04321.1"/>
    <property type="molecule type" value="Genomic_DNA"/>
</dbReference>
<dbReference type="Gene3D" id="2.60.120.1440">
    <property type="match status" value="1"/>
</dbReference>
<evidence type="ECO:0000256" key="1">
    <source>
        <dbReference type="SAM" id="Phobius"/>
    </source>
</evidence>
<organism evidence="4 5">
    <name type="scientific">Candidatus Odoribacter faecigallinarum</name>
    <dbReference type="NCBI Taxonomy" id="2838706"/>
    <lineage>
        <taxon>Bacteria</taxon>
        <taxon>Pseudomonadati</taxon>
        <taxon>Bacteroidota</taxon>
        <taxon>Bacteroidia</taxon>
        <taxon>Bacteroidales</taxon>
        <taxon>Odoribacteraceae</taxon>
        <taxon>Odoribacter</taxon>
    </lineage>
</organism>
<gene>
    <name evidence="4" type="ORF">H9863_09460</name>
</gene>
<evidence type="ECO:0000313" key="5">
    <source>
        <dbReference type="Proteomes" id="UP000824202"/>
    </source>
</evidence>
<name>A0A9D1V1E7_9BACT</name>
<dbReference type="Gene3D" id="3.55.50.30">
    <property type="match status" value="1"/>
</dbReference>
<dbReference type="InterPro" id="IPR006860">
    <property type="entry name" value="FecR"/>
</dbReference>
<dbReference type="InterPro" id="IPR032508">
    <property type="entry name" value="FecR_C"/>
</dbReference>
<feature type="domain" description="Protein FecR C-terminal" evidence="3">
    <location>
        <begin position="315"/>
        <end position="383"/>
    </location>
</feature>
<dbReference type="Proteomes" id="UP000824202">
    <property type="component" value="Unassembled WGS sequence"/>
</dbReference>